<reference evidence="3" key="1">
    <citation type="journal article" date="2019" name="Int. J. Syst. Evol. Microbiol.">
        <title>The Global Catalogue of Microorganisms (GCM) 10K type strain sequencing project: providing services to taxonomists for standard genome sequencing and annotation.</title>
        <authorList>
            <consortium name="The Broad Institute Genomics Platform"/>
            <consortium name="The Broad Institute Genome Sequencing Center for Infectious Disease"/>
            <person name="Wu L."/>
            <person name="Ma J."/>
        </authorList>
    </citation>
    <scope>NUCLEOTIDE SEQUENCE [LARGE SCALE GENOMIC DNA]</scope>
    <source>
        <strain evidence="3">KCTC 62575</strain>
    </source>
</reference>
<keyword evidence="3" id="KW-1185">Reference proteome</keyword>
<dbReference type="EMBL" id="JBHRSF010000028">
    <property type="protein sequence ID" value="MFC2995462.1"/>
    <property type="molecule type" value="Genomic_DNA"/>
</dbReference>
<keyword evidence="1" id="KW-0175">Coiled coil</keyword>
<comment type="caution">
    <text evidence="2">The sequence shown here is derived from an EMBL/GenBank/DDBJ whole genome shotgun (WGS) entry which is preliminary data.</text>
</comment>
<sequence length="132" mass="14933">MSENSTIPTVQIVDLLTEIVNTIQTQDVTASRAKMELLEQLKIIDSKTDTIRTNFPKLIETLSNFDSKIALSFEKIQGVSERLSTVIEHVDVAEKALKNFQQQTQNLSLEKSLLEISKAERTSKELSQNLNR</sequence>
<name>A0ABV7BD38_9GAMM</name>
<evidence type="ECO:0000313" key="3">
    <source>
        <dbReference type="Proteomes" id="UP001595455"/>
    </source>
</evidence>
<organism evidence="2 3">
    <name type="scientific">Acinetobacter sichuanensis</name>
    <dbReference type="NCBI Taxonomy" id="2136183"/>
    <lineage>
        <taxon>Bacteria</taxon>
        <taxon>Pseudomonadati</taxon>
        <taxon>Pseudomonadota</taxon>
        <taxon>Gammaproteobacteria</taxon>
        <taxon>Moraxellales</taxon>
        <taxon>Moraxellaceae</taxon>
        <taxon>Acinetobacter</taxon>
    </lineage>
</organism>
<feature type="non-terminal residue" evidence="2">
    <location>
        <position position="132"/>
    </location>
</feature>
<feature type="coiled-coil region" evidence="1">
    <location>
        <begin position="90"/>
        <end position="129"/>
    </location>
</feature>
<accession>A0ABV7BD38</accession>
<protein>
    <submittedName>
        <fullName evidence="2">Uncharacterized protein</fullName>
    </submittedName>
</protein>
<proteinExistence type="predicted"/>
<gene>
    <name evidence="2" type="ORF">ACFODO_09310</name>
</gene>
<evidence type="ECO:0000256" key="1">
    <source>
        <dbReference type="SAM" id="Coils"/>
    </source>
</evidence>
<dbReference type="Proteomes" id="UP001595455">
    <property type="component" value="Unassembled WGS sequence"/>
</dbReference>
<evidence type="ECO:0000313" key="2">
    <source>
        <dbReference type="EMBL" id="MFC2995462.1"/>
    </source>
</evidence>